<reference evidence="2" key="1">
    <citation type="submission" date="2025-08" db="UniProtKB">
        <authorList>
            <consortium name="Ensembl"/>
        </authorList>
    </citation>
    <scope>IDENTIFICATION</scope>
</reference>
<keyword evidence="3" id="KW-1185">Reference proteome</keyword>
<dbReference type="PANTHER" id="PTHR31751">
    <property type="entry name" value="SI:CH211-108C17.2-RELATED-RELATED"/>
    <property type="match status" value="1"/>
</dbReference>
<feature type="compositionally biased region" description="Basic and acidic residues" evidence="1">
    <location>
        <begin position="1"/>
        <end position="18"/>
    </location>
</feature>
<feature type="compositionally biased region" description="Low complexity" evidence="1">
    <location>
        <begin position="21"/>
        <end position="35"/>
    </location>
</feature>
<feature type="compositionally biased region" description="Basic and acidic residues" evidence="1">
    <location>
        <begin position="42"/>
        <end position="52"/>
    </location>
</feature>
<feature type="region of interest" description="Disordered" evidence="1">
    <location>
        <begin position="1"/>
        <end position="102"/>
    </location>
</feature>
<evidence type="ECO:0000313" key="3">
    <source>
        <dbReference type="Proteomes" id="UP000694523"/>
    </source>
</evidence>
<feature type="compositionally biased region" description="Acidic residues" evidence="1">
    <location>
        <begin position="65"/>
        <end position="74"/>
    </location>
</feature>
<reference evidence="2" key="2">
    <citation type="submission" date="2025-09" db="UniProtKB">
        <authorList>
            <consortium name="Ensembl"/>
        </authorList>
    </citation>
    <scope>IDENTIFICATION</scope>
</reference>
<proteinExistence type="predicted"/>
<dbReference type="Ensembl" id="ENSNMLT00000039544.1">
    <property type="protein sequence ID" value="ENSNMLP00000035501.1"/>
    <property type="gene ID" value="ENSNMLG00000022042.1"/>
</dbReference>
<dbReference type="PANTHER" id="PTHR31751:SF7">
    <property type="entry name" value="THAP-TYPE DOMAIN-CONTAINING PROTEIN"/>
    <property type="match status" value="1"/>
</dbReference>
<evidence type="ECO:0000256" key="1">
    <source>
        <dbReference type="SAM" id="MobiDB-lite"/>
    </source>
</evidence>
<dbReference type="AlphaFoldDB" id="A0A8C6UFX6"/>
<accession>A0A8C6UFX6</accession>
<organism evidence="2 3">
    <name type="scientific">Neogobius melanostomus</name>
    <name type="common">round goby</name>
    <dbReference type="NCBI Taxonomy" id="47308"/>
    <lineage>
        <taxon>Eukaryota</taxon>
        <taxon>Metazoa</taxon>
        <taxon>Chordata</taxon>
        <taxon>Craniata</taxon>
        <taxon>Vertebrata</taxon>
        <taxon>Euteleostomi</taxon>
        <taxon>Actinopterygii</taxon>
        <taxon>Neopterygii</taxon>
        <taxon>Teleostei</taxon>
        <taxon>Neoteleostei</taxon>
        <taxon>Acanthomorphata</taxon>
        <taxon>Gobiaria</taxon>
        <taxon>Gobiiformes</taxon>
        <taxon>Gobioidei</taxon>
        <taxon>Gobiidae</taxon>
        <taxon>Benthophilinae</taxon>
        <taxon>Neogobiini</taxon>
        <taxon>Neogobius</taxon>
    </lineage>
</organism>
<sequence length="400" mass="45092">MQESLTDRDADFSVKGVEKLSSSSSNEELHSQQQEDAGPSTSRDEQMEDVHEQAFNSLLNATVEWDQDDDDEDQTCTSEMETQSLSTSEEDETKEFDSDLDDSKDLDYVPPICLRAGGALKKRIEIDKLPEVSIEETVLDQPDSSDKQEVIAPPVTAMVVTEEDVLDKPASIVYHHVLKQLLDFVRLPIDICKAKDSVTKEPCNAAAPFEVSVKRRCTAVNAEWICPNGHTVWRWTSQRYFKYGMLAGDFMLGCNILLSGNNYRNIALMFKFMNMGIMDPATYYKIQDGFCVDNIKAFWKSTKQGIINELKTKESIVLLGDARIDSPGFCAQYCTYTMMENDSKKIVHTFSTDKRYTQRNSVIMEKACFIKCIDAISQELISLTDISTVSLGVKSSVPHY</sequence>
<feature type="compositionally biased region" description="Polar residues" evidence="1">
    <location>
        <begin position="75"/>
        <end position="87"/>
    </location>
</feature>
<dbReference type="Proteomes" id="UP000694523">
    <property type="component" value="Unplaced"/>
</dbReference>
<protein>
    <submittedName>
        <fullName evidence="2">Uncharacterized protein</fullName>
    </submittedName>
</protein>
<evidence type="ECO:0000313" key="2">
    <source>
        <dbReference type="Ensembl" id="ENSNMLP00000035501.1"/>
    </source>
</evidence>
<name>A0A8C6UFX6_9GOBI</name>